<protein>
    <submittedName>
        <fullName evidence="1">Uncharacterized protein</fullName>
    </submittedName>
</protein>
<evidence type="ECO:0000313" key="2">
    <source>
        <dbReference type="Proteomes" id="UP000016200"/>
    </source>
</evidence>
<gene>
    <name evidence="1" type="ORF">CP10139811_0330</name>
</gene>
<dbReference type="AlphaFoldDB" id="S7KIV8"/>
<comment type="caution">
    <text evidence="1">The sequence shown here is derived from an EMBL/GenBank/DDBJ whole genome shotgun (WGS) entry which is preliminary data.</text>
</comment>
<proteinExistence type="predicted"/>
<evidence type="ECO:0000313" key="1">
    <source>
        <dbReference type="EMBL" id="EPP34340.1"/>
    </source>
</evidence>
<organism evidence="1 2">
    <name type="scientific">Chlamydia ibidis</name>
    <dbReference type="NCBI Taxonomy" id="1405396"/>
    <lineage>
        <taxon>Bacteria</taxon>
        <taxon>Pseudomonadati</taxon>
        <taxon>Chlamydiota</taxon>
        <taxon>Chlamydiia</taxon>
        <taxon>Chlamydiales</taxon>
        <taxon>Chlamydiaceae</taxon>
        <taxon>Chlamydia/Chlamydophila group</taxon>
        <taxon>Chlamydia</taxon>
    </lineage>
</organism>
<sequence length="39" mass="4464">MILNYGNPVWKPNPQTIYYLDSGNDVGVLDEERTSYLST</sequence>
<dbReference type="HOGENOM" id="CLU_3306908_0_0_0"/>
<dbReference type="EMBL" id="ATNB01000167">
    <property type="protein sequence ID" value="EPP34340.1"/>
    <property type="molecule type" value="Genomic_DNA"/>
</dbReference>
<reference evidence="1 2" key="1">
    <citation type="submission" date="2013-04" db="EMBL/GenBank/DDBJ databases">
        <title>Genome sequence of Chlamydia psittaci 10-1398/11.</title>
        <authorList>
            <person name="Huot-Creasy H."/>
            <person name="McCracken C.L."/>
            <person name="Humphries M."/>
            <person name="Sachse K."/>
            <person name="Laroucau K."/>
            <person name="Bavoil P."/>
            <person name="Myers G.S."/>
        </authorList>
    </citation>
    <scope>NUCLEOTIDE SEQUENCE [LARGE SCALE GENOMIC DNA]</scope>
    <source>
        <strain evidence="1 2">10_1398_11</strain>
    </source>
</reference>
<name>S7KIV8_9CHLA</name>
<dbReference type="Proteomes" id="UP000016200">
    <property type="component" value="Unassembled WGS sequence"/>
</dbReference>
<accession>S7KIV8</accession>